<gene>
    <name evidence="1" type="ORF">IZT61_07585</name>
</gene>
<dbReference type="KEGG" id="pex:IZT61_07585"/>
<protein>
    <submittedName>
        <fullName evidence="1">Uncharacterized protein</fullName>
    </submittedName>
</protein>
<sequence>MRPQDIVILLKIVSIADKPWQYRDLSSSLSISISEISESLNRSKLARLIIGKRIARNALMEFVQFGLRYVFPQRPGAIATGMPTAHSHPFYKTRISSDHPYVWPSFDGNIRGESIEPLHAGIVKGASMDENFYLLLASVDILRVGNAREVKIAIDVLKEHIL</sequence>
<accession>A0A7S9Q1I4</accession>
<dbReference type="Proteomes" id="UP000594759">
    <property type="component" value="Chromosome"/>
</dbReference>
<dbReference type="EMBL" id="CP064939">
    <property type="protein sequence ID" value="QPH41811.1"/>
    <property type="molecule type" value="Genomic_DNA"/>
</dbReference>
<keyword evidence="2" id="KW-1185">Reference proteome</keyword>
<reference evidence="1 2" key="1">
    <citation type="submission" date="2020-11" db="EMBL/GenBank/DDBJ databases">
        <title>Pedobacter endophytica, an endophytic bacteria isolated form Carex pumila.</title>
        <authorList>
            <person name="Peng Y."/>
            <person name="Jiang L."/>
            <person name="Lee J."/>
        </authorList>
    </citation>
    <scope>NUCLEOTIDE SEQUENCE [LARGE SCALE GENOMIC DNA]</scope>
    <source>
        <strain evidence="1 2">JBR3-12</strain>
    </source>
</reference>
<proteinExistence type="predicted"/>
<organism evidence="1 2">
    <name type="scientific">Pedobacter endophyticus</name>
    <dbReference type="NCBI Taxonomy" id="2789740"/>
    <lineage>
        <taxon>Bacteria</taxon>
        <taxon>Pseudomonadati</taxon>
        <taxon>Bacteroidota</taxon>
        <taxon>Sphingobacteriia</taxon>
        <taxon>Sphingobacteriales</taxon>
        <taxon>Sphingobacteriaceae</taxon>
        <taxon>Pedobacter</taxon>
    </lineage>
</organism>
<evidence type="ECO:0000313" key="2">
    <source>
        <dbReference type="Proteomes" id="UP000594759"/>
    </source>
</evidence>
<name>A0A7S9Q1I4_9SPHI</name>
<evidence type="ECO:0000313" key="1">
    <source>
        <dbReference type="EMBL" id="QPH41811.1"/>
    </source>
</evidence>
<dbReference type="AlphaFoldDB" id="A0A7S9Q1I4"/>